<accession>K2GRS1</accession>
<name>K2GRS1_9BACT</name>
<protein>
    <submittedName>
        <fullName evidence="2">Protease Do</fullName>
        <ecNumber evidence="2">3.4.21.108</ecNumber>
    </submittedName>
</protein>
<dbReference type="InterPro" id="IPR043504">
    <property type="entry name" value="Peptidase_S1_PA_chymotrypsin"/>
</dbReference>
<dbReference type="Pfam" id="PF13365">
    <property type="entry name" value="Trypsin_2"/>
    <property type="match status" value="1"/>
</dbReference>
<dbReference type="EMBL" id="AMFJ01000994">
    <property type="protein sequence ID" value="EKE26005.1"/>
    <property type="molecule type" value="Genomic_DNA"/>
</dbReference>
<keyword evidence="1" id="KW-1133">Transmembrane helix</keyword>
<evidence type="ECO:0000256" key="1">
    <source>
        <dbReference type="SAM" id="Phobius"/>
    </source>
</evidence>
<keyword evidence="2" id="KW-0378">Hydrolase</keyword>
<dbReference type="AlphaFoldDB" id="K2GRS1"/>
<reference evidence="2" key="1">
    <citation type="journal article" date="2012" name="Science">
        <title>Fermentation, hydrogen, and sulfur metabolism in multiple uncultivated bacterial phyla.</title>
        <authorList>
            <person name="Wrighton K.C."/>
            <person name="Thomas B.C."/>
            <person name="Sharon I."/>
            <person name="Miller C.S."/>
            <person name="Castelle C.J."/>
            <person name="VerBerkmoes N.C."/>
            <person name="Wilkins M.J."/>
            <person name="Hettich R.L."/>
            <person name="Lipton M.S."/>
            <person name="Williams K.H."/>
            <person name="Long P.E."/>
            <person name="Banfield J.F."/>
        </authorList>
    </citation>
    <scope>NUCLEOTIDE SEQUENCE [LARGE SCALE GENOMIC DNA]</scope>
</reference>
<dbReference type="PANTHER" id="PTHR22939">
    <property type="entry name" value="SERINE PROTEASE FAMILY S1C HTRA-RELATED"/>
    <property type="match status" value="1"/>
</dbReference>
<dbReference type="GO" id="GO:0006508">
    <property type="term" value="P:proteolysis"/>
    <property type="evidence" value="ECO:0007669"/>
    <property type="project" value="UniProtKB-KW"/>
</dbReference>
<sequence>MSTKNLFIITIIFAFLVSIFWSFLVYNYMENNLNSPYKIENIGNFSKNWSSNQVNLDLKEIQTNVKSIATKVNPSVVNIIISKDIRTYRTDPFGFFQEPSWTIKRTVWWWSWFFVTKNWLILTNKHVVSDTNASYTIITSNNDEFEWKVLALDPTNDLALIKAFKNGKEISWITPVNLIEDNKSVQVWDFIVAIWNALAEFQNTVTFWVVSWLWRSIEAWDQIWWSIEQLSGLIQTDAAINPWNSGGPLVDLNWNVIWISTAVAQWANWLWFAIPLSINEVNYILNSYEKYWEIKRPFLWIKYIPINKGVMDTFSLKSEYGDYIPNEAWNLIVNWPADKAWLEPGNIILEADWTILKNWITIKDVIKNKFPWYKIKLKVLRNDWKTDFIDLVLGEN</sequence>
<dbReference type="InterPro" id="IPR001940">
    <property type="entry name" value="Peptidase_S1C"/>
</dbReference>
<dbReference type="PRINTS" id="PR00834">
    <property type="entry name" value="PROTEASES2C"/>
</dbReference>
<dbReference type="SUPFAM" id="SSF50494">
    <property type="entry name" value="Trypsin-like serine proteases"/>
    <property type="match status" value="1"/>
</dbReference>
<organism evidence="2">
    <name type="scientific">uncultured bacterium</name>
    <name type="common">gcode 4</name>
    <dbReference type="NCBI Taxonomy" id="1234023"/>
    <lineage>
        <taxon>Bacteria</taxon>
        <taxon>environmental samples</taxon>
    </lineage>
</organism>
<evidence type="ECO:0000313" key="2">
    <source>
        <dbReference type="EMBL" id="EKE26005.1"/>
    </source>
</evidence>
<feature type="transmembrane region" description="Helical" evidence="1">
    <location>
        <begin position="6"/>
        <end position="29"/>
    </location>
</feature>
<dbReference type="Gene3D" id="2.30.42.10">
    <property type="match status" value="1"/>
</dbReference>
<keyword evidence="2" id="KW-0645">Protease</keyword>
<dbReference type="InterPro" id="IPR009003">
    <property type="entry name" value="Peptidase_S1_PA"/>
</dbReference>
<proteinExistence type="predicted"/>
<keyword evidence="1" id="KW-0472">Membrane</keyword>
<dbReference type="EC" id="3.4.21.108" evidence="2"/>
<dbReference type="InterPro" id="IPR036034">
    <property type="entry name" value="PDZ_sf"/>
</dbReference>
<comment type="caution">
    <text evidence="2">The sequence shown here is derived from an EMBL/GenBank/DDBJ whole genome shotgun (WGS) entry which is preliminary data.</text>
</comment>
<keyword evidence="1" id="KW-0812">Transmembrane</keyword>
<gene>
    <name evidence="2" type="ORF">ACD_4C00478G0003</name>
</gene>
<dbReference type="GO" id="GO:0004252">
    <property type="term" value="F:serine-type endopeptidase activity"/>
    <property type="evidence" value="ECO:0007669"/>
    <property type="project" value="InterPro"/>
</dbReference>
<dbReference type="PANTHER" id="PTHR22939:SF129">
    <property type="entry name" value="SERINE PROTEASE HTRA2, MITOCHONDRIAL"/>
    <property type="match status" value="1"/>
</dbReference>
<dbReference type="SUPFAM" id="SSF50156">
    <property type="entry name" value="PDZ domain-like"/>
    <property type="match status" value="1"/>
</dbReference>
<dbReference type="Gene3D" id="2.40.10.10">
    <property type="entry name" value="Trypsin-like serine proteases"/>
    <property type="match status" value="2"/>
</dbReference>